<dbReference type="EMBL" id="LACC01000002">
    <property type="protein sequence ID" value="KJZ50832.1"/>
    <property type="molecule type" value="Genomic_DNA"/>
</dbReference>
<dbReference type="PANTHER" id="PTHR38033">
    <property type="entry name" value="MEMBRANE PROTEIN-RELATED"/>
    <property type="match status" value="1"/>
</dbReference>
<dbReference type="Pfam" id="PF09850">
    <property type="entry name" value="DotU"/>
    <property type="match status" value="1"/>
</dbReference>
<dbReference type="NCBIfam" id="TIGR03349">
    <property type="entry name" value="IV_VI_DotU"/>
    <property type="match status" value="1"/>
</dbReference>
<evidence type="ECO:0000313" key="3">
    <source>
        <dbReference type="EMBL" id="KJZ50832.1"/>
    </source>
</evidence>
<dbReference type="InterPro" id="IPR017732">
    <property type="entry name" value="T4/T6SS_DotU"/>
</dbReference>
<dbReference type="InterPro" id="IPR038522">
    <property type="entry name" value="T4/T6SS_DotU_sf"/>
</dbReference>
<dbReference type="OrthoDB" id="8582146at2"/>
<name>A0A0F4U500_PSEFL</name>
<reference evidence="3 4" key="1">
    <citation type="submission" date="2015-03" db="EMBL/GenBank/DDBJ databases">
        <title>Comparative genomics of Pseudomonas insights into diversity of traits involved in vanlence and defense.</title>
        <authorList>
            <person name="Qin Y."/>
        </authorList>
    </citation>
    <scope>NUCLEOTIDE SEQUENCE [LARGE SCALE GENOMIC DNA]</scope>
    <source>
        <strain evidence="3 4">C8</strain>
    </source>
</reference>
<keyword evidence="1" id="KW-1133">Transmembrane helix</keyword>
<sequence>MFEGHAGAGTRGLREAPLSSAFREAWLQWSREWSQLPRDSDDDALVEAVVDLSTQISQRLWRTAFARVGEAATDQVKALVYAFVALIDETLLFTPWPGQSAWQEKPLESRMYASRQAGEKLPAAIKTLLDEQIPATRDLANVYLQCLVLGFEGRLRGEQSQVQHEKLRLALFTFAWQHDAEYADVSARLAQPSTVPAVQFPVRQSLPDGFRLGLVILAMVMILTGLGQFFWRDIRQELDPVLQSTDPVATSEQDA</sequence>
<protein>
    <submittedName>
        <fullName evidence="3">Type VI secretion system protein ImpK</fullName>
    </submittedName>
</protein>
<dbReference type="AlphaFoldDB" id="A0A0F4U500"/>
<proteinExistence type="predicted"/>
<organism evidence="3 4">
    <name type="scientific">Pseudomonas fluorescens</name>
    <dbReference type="NCBI Taxonomy" id="294"/>
    <lineage>
        <taxon>Bacteria</taxon>
        <taxon>Pseudomonadati</taxon>
        <taxon>Pseudomonadota</taxon>
        <taxon>Gammaproteobacteria</taxon>
        <taxon>Pseudomonadales</taxon>
        <taxon>Pseudomonadaceae</taxon>
        <taxon>Pseudomonas</taxon>
    </lineage>
</organism>
<evidence type="ECO:0000259" key="2">
    <source>
        <dbReference type="Pfam" id="PF09850"/>
    </source>
</evidence>
<feature type="domain" description="Type IV / VI secretion system DotU" evidence="2">
    <location>
        <begin position="66"/>
        <end position="226"/>
    </location>
</feature>
<comment type="caution">
    <text evidence="3">The sequence shown here is derived from an EMBL/GenBank/DDBJ whole genome shotgun (WGS) entry which is preliminary data.</text>
</comment>
<dbReference type="Proteomes" id="UP000033588">
    <property type="component" value="Unassembled WGS sequence"/>
</dbReference>
<dbReference type="PANTHER" id="PTHR38033:SF1">
    <property type="entry name" value="DOTU FAMILY TYPE IV_VI SECRETION SYSTEM PROTEIN"/>
    <property type="match status" value="1"/>
</dbReference>
<gene>
    <name evidence="3" type="ORF">VC35_01215</name>
</gene>
<dbReference type="RefSeq" id="WP_046037248.1">
    <property type="nucleotide sequence ID" value="NZ_LACC01000002.1"/>
</dbReference>
<dbReference type="Gene3D" id="1.25.40.590">
    <property type="entry name" value="Type IV / VI secretion system, DotU"/>
    <property type="match status" value="1"/>
</dbReference>
<evidence type="ECO:0000256" key="1">
    <source>
        <dbReference type="SAM" id="Phobius"/>
    </source>
</evidence>
<feature type="transmembrane region" description="Helical" evidence="1">
    <location>
        <begin position="212"/>
        <end position="231"/>
    </location>
</feature>
<keyword evidence="1" id="KW-0812">Transmembrane</keyword>
<accession>A0A0F4U500</accession>
<evidence type="ECO:0000313" key="4">
    <source>
        <dbReference type="Proteomes" id="UP000033588"/>
    </source>
</evidence>
<dbReference type="PATRIC" id="fig|294.132.peg.2233"/>
<keyword evidence="1" id="KW-0472">Membrane</keyword>